<proteinExistence type="predicted"/>
<dbReference type="EC" id="2.3.1.51" evidence="2"/>
<reference evidence="2 3" key="1">
    <citation type="submission" date="2016-01" db="EMBL/GenBank/DDBJ databases">
        <title>Highly variable Streptococcus oralis are common among viridans streptococci isolated from primates.</title>
        <authorList>
            <person name="Denapaite D."/>
            <person name="Rieger M."/>
            <person name="Koendgen S."/>
            <person name="Brueckner R."/>
            <person name="Ochigava I."/>
            <person name="Kappeler P."/>
            <person name="Maetz-Rensing K."/>
            <person name="Leendertz F."/>
            <person name="Hakenbeck R."/>
        </authorList>
    </citation>
    <scope>NUCLEOTIDE SEQUENCE [LARGE SCALE GENOMIC DNA]</scope>
    <source>
        <strain evidence="2 3">DD22</strain>
    </source>
</reference>
<comment type="caution">
    <text evidence="2">The sequence shown here is derived from an EMBL/GenBank/DDBJ whole genome shotgun (WGS) entry which is preliminary data.</text>
</comment>
<name>A0A139R557_STRMT</name>
<evidence type="ECO:0000313" key="3">
    <source>
        <dbReference type="Proteomes" id="UP000070779"/>
    </source>
</evidence>
<keyword evidence="2" id="KW-0808">Transferase</keyword>
<protein>
    <submittedName>
        <fullName evidence="2">1-acyl-sn-glycerol-3-phosphate acyltransferase</fullName>
        <ecNumber evidence="2">2.3.1.51</ecNumber>
    </submittedName>
</protein>
<dbReference type="AlphaFoldDB" id="A0A139R557"/>
<dbReference type="GO" id="GO:0003841">
    <property type="term" value="F:1-acylglycerol-3-phosphate O-acyltransferase activity"/>
    <property type="evidence" value="ECO:0007669"/>
    <property type="project" value="UniProtKB-EC"/>
</dbReference>
<gene>
    <name evidence="2" type="ORF">SMIDD22_02064</name>
</gene>
<dbReference type="PATRIC" id="fig|28037.238.peg.2484"/>
<sequence>MPVTYTGPMTLKGLISRERVDMNFGNPIDISDIKKMNDEGIDMVANRIQTEFQRLDEETKQWHNDKNQTHYGGLSASLPSSLPLSSLS</sequence>
<evidence type="ECO:0000313" key="2">
    <source>
        <dbReference type="EMBL" id="KXU09910.1"/>
    </source>
</evidence>
<dbReference type="SUPFAM" id="SSF69593">
    <property type="entry name" value="Glycerol-3-phosphate (1)-acyltransferase"/>
    <property type="match status" value="1"/>
</dbReference>
<dbReference type="Proteomes" id="UP000070779">
    <property type="component" value="Unassembled WGS sequence"/>
</dbReference>
<accession>A0A139R557</accession>
<feature type="region of interest" description="Disordered" evidence="1">
    <location>
        <begin position="61"/>
        <end position="88"/>
    </location>
</feature>
<feature type="compositionally biased region" description="Low complexity" evidence="1">
    <location>
        <begin position="74"/>
        <end position="88"/>
    </location>
</feature>
<dbReference type="EMBL" id="LQZD01000543">
    <property type="protein sequence ID" value="KXU09910.1"/>
    <property type="molecule type" value="Genomic_DNA"/>
</dbReference>
<organism evidence="2 3">
    <name type="scientific">Streptococcus mitis</name>
    <dbReference type="NCBI Taxonomy" id="28037"/>
    <lineage>
        <taxon>Bacteria</taxon>
        <taxon>Bacillati</taxon>
        <taxon>Bacillota</taxon>
        <taxon>Bacilli</taxon>
        <taxon>Lactobacillales</taxon>
        <taxon>Streptococcaceae</taxon>
        <taxon>Streptococcus</taxon>
        <taxon>Streptococcus mitis group</taxon>
    </lineage>
</organism>
<evidence type="ECO:0000256" key="1">
    <source>
        <dbReference type="SAM" id="MobiDB-lite"/>
    </source>
</evidence>
<keyword evidence="2" id="KW-0012">Acyltransferase</keyword>